<evidence type="ECO:0000256" key="1">
    <source>
        <dbReference type="SAM" id="MobiDB-lite"/>
    </source>
</evidence>
<dbReference type="PATRIC" id="fig|768486.3.peg.2027"/>
<dbReference type="eggNOG" id="ENOG50306PI">
    <property type="taxonomic scope" value="Bacteria"/>
</dbReference>
<accession>I6T890</accession>
<protein>
    <submittedName>
        <fullName evidence="2">Uncharacterized protein</fullName>
    </submittedName>
</protein>
<dbReference type="Proteomes" id="UP000002895">
    <property type="component" value="Chromosome"/>
</dbReference>
<dbReference type="EMBL" id="CP003504">
    <property type="protein sequence ID" value="AFM71036.1"/>
    <property type="molecule type" value="Genomic_DNA"/>
</dbReference>
<dbReference type="KEGG" id="ehr:EHR_10725"/>
<sequence>MGLKFERTDNLDKLFESFAVDPEKTVASKEEIDRFLKPKNDEKKNRQKNRKKLVASECSPL</sequence>
<feature type="region of interest" description="Disordered" evidence="1">
    <location>
        <begin position="37"/>
        <end position="61"/>
    </location>
</feature>
<dbReference type="RefSeq" id="WP_014834608.1">
    <property type="nucleotide sequence ID" value="NC_018081.1"/>
</dbReference>
<dbReference type="InterPro" id="IPR047909">
    <property type="entry name" value="SPJ_0845-like_N"/>
</dbReference>
<dbReference type="AlphaFoldDB" id="I6T890"/>
<dbReference type="NCBIfam" id="NF040897">
    <property type="entry name" value="SPJ_0845_Nterm"/>
    <property type="match status" value="1"/>
</dbReference>
<organism evidence="2 3">
    <name type="scientific">Enterococcus hirae (strain ATCC 9790 / DSM 20160 / JCM 8729 / LMG 6399 / NBRC 3181 / NCIMB 6459 / NCDO 1258 / NCTC 12367 / WDCM 00089 / R)</name>
    <dbReference type="NCBI Taxonomy" id="768486"/>
    <lineage>
        <taxon>Bacteria</taxon>
        <taxon>Bacillati</taxon>
        <taxon>Bacillota</taxon>
        <taxon>Bacilli</taxon>
        <taxon>Lactobacillales</taxon>
        <taxon>Enterococcaceae</taxon>
        <taxon>Enterococcus</taxon>
    </lineage>
</organism>
<evidence type="ECO:0000313" key="3">
    <source>
        <dbReference type="Proteomes" id="UP000002895"/>
    </source>
</evidence>
<dbReference type="HOGENOM" id="CLU_199620_0_1_9"/>
<keyword evidence="3" id="KW-1185">Reference proteome</keyword>
<gene>
    <name evidence="2" type="ordered locus">EHR_10725</name>
</gene>
<proteinExistence type="predicted"/>
<reference evidence="2 3" key="1">
    <citation type="journal article" date="2012" name="J. Bacteriol.">
        <title>Genome sequence of Enterococcus hirae (Streptococcus faecalis) ATCC 9790, a model organism for the study of ion transport, bioenergetics, and copper homeostasis.</title>
        <authorList>
            <person name="Gaechter T."/>
            <person name="Wunderlin C."/>
            <person name="Schmidheini T."/>
            <person name="Solioz M."/>
        </authorList>
    </citation>
    <scope>NUCLEOTIDE SEQUENCE [LARGE SCALE GENOMIC DNA]</scope>
    <source>
        <strain evidence="3">ATCC 9790 / DSM 20160 / JCM 8729 / LMG 6399 / NBRC 3181 / NCIMB 6459 / NCDO 1258 / NCTC 12367 / WDCM 00089 / R</strain>
    </source>
</reference>
<evidence type="ECO:0000313" key="2">
    <source>
        <dbReference type="EMBL" id="AFM71036.1"/>
    </source>
</evidence>
<name>I6T890_ENTHA</name>